<sequence length="77" mass="8797">MKPSWWDDLSPGSRQEILRFPSLGVVASIAIELRGLGVIVPRDSHWVNDGPHRYTPNFDDETLGWIREESKRHGLSD</sequence>
<organism evidence="1 2">
    <name type="scientific">Cryobacterium flavum</name>
    <dbReference type="NCBI Taxonomy" id="1424659"/>
    <lineage>
        <taxon>Bacteria</taxon>
        <taxon>Bacillati</taxon>
        <taxon>Actinomycetota</taxon>
        <taxon>Actinomycetes</taxon>
        <taxon>Micrococcales</taxon>
        <taxon>Microbacteriaceae</taxon>
        <taxon>Cryobacterium</taxon>
    </lineage>
</organism>
<evidence type="ECO:0000313" key="1">
    <source>
        <dbReference type="EMBL" id="SDN08652.1"/>
    </source>
</evidence>
<reference evidence="1 2" key="1">
    <citation type="submission" date="2016-10" db="EMBL/GenBank/DDBJ databases">
        <authorList>
            <person name="Varghese N."/>
            <person name="Submissions S."/>
        </authorList>
    </citation>
    <scope>NUCLEOTIDE SEQUENCE [LARGE SCALE GENOMIC DNA]</scope>
    <source>
        <strain evidence="1 2">CGMCC 1.11215</strain>
    </source>
</reference>
<proteinExistence type="predicted"/>
<name>A0A5E9FWM0_9MICO</name>
<dbReference type="AlphaFoldDB" id="A0A5E9FWM0"/>
<dbReference type="EMBL" id="FNIB01000003">
    <property type="protein sequence ID" value="SDN08652.1"/>
    <property type="molecule type" value="Genomic_DNA"/>
</dbReference>
<evidence type="ECO:0000313" key="2">
    <source>
        <dbReference type="Proteomes" id="UP000199639"/>
    </source>
</evidence>
<protein>
    <submittedName>
        <fullName evidence="1">Uncharacterized protein</fullName>
    </submittedName>
</protein>
<dbReference type="Proteomes" id="UP000199639">
    <property type="component" value="Unassembled WGS sequence"/>
</dbReference>
<accession>A0A5E9FWM0</accession>
<gene>
    <name evidence="1" type="ORF">SAMN05216368_103396</name>
</gene>